<dbReference type="Pfam" id="PF13649">
    <property type="entry name" value="Methyltransf_25"/>
    <property type="match status" value="1"/>
</dbReference>
<dbReference type="EMBL" id="DSZT01000002">
    <property type="protein sequence ID" value="HGU41303.1"/>
    <property type="molecule type" value="Genomic_DNA"/>
</dbReference>
<name>A0A7C4VUJ7_FERPE</name>
<feature type="domain" description="Methyltransferase" evidence="1">
    <location>
        <begin position="67"/>
        <end position="139"/>
    </location>
</feature>
<dbReference type="InterPro" id="IPR041698">
    <property type="entry name" value="Methyltransf_25"/>
</dbReference>
<comment type="caution">
    <text evidence="2">The sequence shown here is derived from an EMBL/GenBank/DDBJ whole genome shotgun (WGS) entry which is preliminary data.</text>
</comment>
<sequence>MGRGPLKEDQDAFGHMLWAHYRGEKVFEIIERDDGYVDATDPSKYFSGYEDWPMIQKKAIEFVKGRVLDVGCGAGRHSIYFQNKGFDVLGIDVSPLAIKICELRGLKNAKVMAVEVLNFKPNSFDTIIMLGNNFGLFGDFKKPKGSLKDSIK</sequence>
<keyword evidence="2" id="KW-0808">Transferase</keyword>
<protein>
    <submittedName>
        <fullName evidence="2">Class I SAM-dependent methyltransferase</fullName>
    </submittedName>
</protein>
<proteinExistence type="predicted"/>
<keyword evidence="2" id="KW-0489">Methyltransferase</keyword>
<reference evidence="2" key="1">
    <citation type="journal article" date="2020" name="mSystems">
        <title>Genome- and Community-Level Interaction Insights into Carbon Utilization and Element Cycling Functions of Hydrothermarchaeota in Hydrothermal Sediment.</title>
        <authorList>
            <person name="Zhou Z."/>
            <person name="Liu Y."/>
            <person name="Xu W."/>
            <person name="Pan J."/>
            <person name="Luo Z.H."/>
            <person name="Li M."/>
        </authorList>
    </citation>
    <scope>NUCLEOTIDE SEQUENCE [LARGE SCALE GENOMIC DNA]</scope>
    <source>
        <strain evidence="2">SpSt-604</strain>
    </source>
</reference>
<evidence type="ECO:0000259" key="1">
    <source>
        <dbReference type="Pfam" id="PF13649"/>
    </source>
</evidence>
<dbReference type="InterPro" id="IPR029063">
    <property type="entry name" value="SAM-dependent_MTases_sf"/>
</dbReference>
<dbReference type="CDD" id="cd02440">
    <property type="entry name" value="AdoMet_MTases"/>
    <property type="match status" value="1"/>
</dbReference>
<accession>A0A7C4VUJ7</accession>
<gene>
    <name evidence="2" type="ORF">ENT72_00015</name>
</gene>
<dbReference type="GO" id="GO:0032259">
    <property type="term" value="P:methylation"/>
    <property type="evidence" value="ECO:0007669"/>
    <property type="project" value="UniProtKB-KW"/>
</dbReference>
<dbReference type="AlphaFoldDB" id="A0A7C4VUJ7"/>
<dbReference type="SUPFAM" id="SSF53335">
    <property type="entry name" value="S-adenosyl-L-methionine-dependent methyltransferases"/>
    <property type="match status" value="1"/>
</dbReference>
<dbReference type="Gene3D" id="3.40.50.150">
    <property type="entry name" value="Vaccinia Virus protein VP39"/>
    <property type="match status" value="1"/>
</dbReference>
<dbReference type="GO" id="GO:0008168">
    <property type="term" value="F:methyltransferase activity"/>
    <property type="evidence" value="ECO:0007669"/>
    <property type="project" value="UniProtKB-KW"/>
</dbReference>
<evidence type="ECO:0000313" key="2">
    <source>
        <dbReference type="EMBL" id="HGU41303.1"/>
    </source>
</evidence>
<organism evidence="2">
    <name type="scientific">Fervidobacterium pennivorans</name>
    <dbReference type="NCBI Taxonomy" id="93466"/>
    <lineage>
        <taxon>Bacteria</taxon>
        <taxon>Thermotogati</taxon>
        <taxon>Thermotogota</taxon>
        <taxon>Thermotogae</taxon>
        <taxon>Thermotogales</taxon>
        <taxon>Fervidobacteriaceae</taxon>
        <taxon>Fervidobacterium</taxon>
    </lineage>
</organism>